<dbReference type="RefSeq" id="WP_267847262.1">
    <property type="nucleotide sequence ID" value="NZ_JAPMXC010000001.1"/>
</dbReference>
<proteinExistence type="inferred from homology"/>
<name>A0ABT3ZMN9_9BURK</name>
<dbReference type="Gene3D" id="3.90.79.10">
    <property type="entry name" value="Nucleoside Triphosphate Pyrophosphohydrolase"/>
    <property type="match status" value="1"/>
</dbReference>
<evidence type="ECO:0000259" key="4">
    <source>
        <dbReference type="PROSITE" id="PS51462"/>
    </source>
</evidence>
<evidence type="ECO:0000313" key="6">
    <source>
        <dbReference type="Proteomes" id="UP001082899"/>
    </source>
</evidence>
<comment type="similarity">
    <text evidence="3">Belongs to the Nudix hydrolase family.</text>
</comment>
<dbReference type="Pfam" id="PF00293">
    <property type="entry name" value="NUDIX"/>
    <property type="match status" value="1"/>
</dbReference>
<dbReference type="InterPro" id="IPR020084">
    <property type="entry name" value="NUDIX_hydrolase_CS"/>
</dbReference>
<dbReference type="Proteomes" id="UP001082899">
    <property type="component" value="Unassembled WGS sequence"/>
</dbReference>
<feature type="domain" description="Nudix hydrolase" evidence="4">
    <location>
        <begin position="2"/>
        <end position="141"/>
    </location>
</feature>
<dbReference type="InterPro" id="IPR015797">
    <property type="entry name" value="NUDIX_hydrolase-like_dom_sf"/>
</dbReference>
<dbReference type="InterPro" id="IPR020476">
    <property type="entry name" value="Nudix_hydrolase"/>
</dbReference>
<evidence type="ECO:0000256" key="1">
    <source>
        <dbReference type="ARBA" id="ARBA00001946"/>
    </source>
</evidence>
<dbReference type="SUPFAM" id="SSF55811">
    <property type="entry name" value="Nudix"/>
    <property type="match status" value="1"/>
</dbReference>
<dbReference type="PRINTS" id="PR00502">
    <property type="entry name" value="NUDIXFAMILY"/>
</dbReference>
<comment type="cofactor">
    <cofactor evidence="1">
        <name>Mg(2+)</name>
        <dbReference type="ChEBI" id="CHEBI:18420"/>
    </cofactor>
</comment>
<protein>
    <submittedName>
        <fullName evidence="5">NUDIX hydrolase</fullName>
    </submittedName>
</protein>
<evidence type="ECO:0000313" key="5">
    <source>
        <dbReference type="EMBL" id="MCY0387525.1"/>
    </source>
</evidence>
<accession>A0ABT3ZMN9</accession>
<keyword evidence="6" id="KW-1185">Reference proteome</keyword>
<evidence type="ECO:0000256" key="3">
    <source>
        <dbReference type="RuleBase" id="RU003476"/>
    </source>
</evidence>
<reference evidence="5" key="1">
    <citation type="submission" date="2022-11" db="EMBL/GenBank/DDBJ databases">
        <title>Robbsia betulipollinis sp. nov., isolated from pollen of birch (Betula pendula).</title>
        <authorList>
            <person name="Shi H."/>
            <person name="Ambika Manirajan B."/>
            <person name="Ratering S."/>
            <person name="Geissler-Plaum R."/>
            <person name="Schnell S."/>
        </authorList>
    </citation>
    <scope>NUCLEOTIDE SEQUENCE</scope>
    <source>
        <strain evidence="5">Bb-Pol-6</strain>
    </source>
</reference>
<organism evidence="5 6">
    <name type="scientific">Robbsia betulipollinis</name>
    <dbReference type="NCBI Taxonomy" id="2981849"/>
    <lineage>
        <taxon>Bacteria</taxon>
        <taxon>Pseudomonadati</taxon>
        <taxon>Pseudomonadota</taxon>
        <taxon>Betaproteobacteria</taxon>
        <taxon>Burkholderiales</taxon>
        <taxon>Burkholderiaceae</taxon>
        <taxon>Robbsia</taxon>
    </lineage>
</organism>
<dbReference type="PROSITE" id="PS00893">
    <property type="entry name" value="NUDIX_BOX"/>
    <property type="match status" value="1"/>
</dbReference>
<dbReference type="PANTHER" id="PTHR21340">
    <property type="entry name" value="DIADENOSINE 5,5-P1,P4-TETRAPHOSPHATE PYROPHOSPHOHYDROLASE MUTT"/>
    <property type="match status" value="1"/>
</dbReference>
<dbReference type="EMBL" id="JAPMXC010000001">
    <property type="protein sequence ID" value="MCY0387525.1"/>
    <property type="molecule type" value="Genomic_DNA"/>
</dbReference>
<dbReference type="PANTHER" id="PTHR21340:SF0">
    <property type="entry name" value="BIS(5'-NUCLEOSYL)-TETRAPHOSPHATASE [ASYMMETRICAL]"/>
    <property type="match status" value="1"/>
</dbReference>
<keyword evidence="2 3" id="KW-0378">Hydrolase</keyword>
<dbReference type="InterPro" id="IPR051325">
    <property type="entry name" value="Nudix_hydrolase_domain"/>
</dbReference>
<gene>
    <name evidence="5" type="ORF">OVY01_09810</name>
</gene>
<comment type="caution">
    <text evidence="5">The sequence shown here is derived from an EMBL/GenBank/DDBJ whole genome shotgun (WGS) entry which is preliminary data.</text>
</comment>
<dbReference type="GO" id="GO:0016787">
    <property type="term" value="F:hydrolase activity"/>
    <property type="evidence" value="ECO:0007669"/>
    <property type="project" value="UniProtKB-KW"/>
</dbReference>
<dbReference type="PROSITE" id="PS51462">
    <property type="entry name" value="NUDIX"/>
    <property type="match status" value="1"/>
</dbReference>
<dbReference type="InterPro" id="IPR000086">
    <property type="entry name" value="NUDIX_hydrolase_dom"/>
</dbReference>
<sequence>MSKHLSSGVVLFNARGEILLCHATQTRHWDIPKGMGDPGETRRETALREMREETGIVLAASRLCDLGEFDYRPDKALHLFGVRTAAGEIDPARCVCVSLFPSLRDGRAIPEMDAFRWVAPPDVARFASRSLGRLFAHSLPLDALFARLEAF</sequence>
<evidence type="ECO:0000256" key="2">
    <source>
        <dbReference type="ARBA" id="ARBA00022801"/>
    </source>
</evidence>